<feature type="domain" description="F-box" evidence="1">
    <location>
        <begin position="4"/>
        <end position="39"/>
    </location>
</feature>
<comment type="caution">
    <text evidence="2">The sequence shown here is derived from an EMBL/GenBank/DDBJ whole genome shotgun (WGS) entry which is preliminary data.</text>
</comment>
<dbReference type="Pfam" id="PF00646">
    <property type="entry name" value="F-box"/>
    <property type="match status" value="1"/>
</dbReference>
<dbReference type="EMBL" id="CAJPDQ010000016">
    <property type="protein sequence ID" value="CAF9920602.1"/>
    <property type="molecule type" value="Genomic_DNA"/>
</dbReference>
<evidence type="ECO:0000313" key="3">
    <source>
        <dbReference type="Proteomes" id="UP000664169"/>
    </source>
</evidence>
<dbReference type="InterPro" id="IPR001810">
    <property type="entry name" value="F-box_dom"/>
</dbReference>
<proteinExistence type="predicted"/>
<sequence length="442" mass="50592">MVGLLALPLELKLEIFDYLDHRARGNFRLSSPVINSVVQEEMDRRFAERDHRVTLEHKRLETLVDIAQDPKMSLLVRRISIANHVWTASTFITSSFHGYLDLLLLKHSGQARHLLAMAFSHFRNLESIRITRRFIDPRTLPEWNDTFSGMPFGETDLDSPLVMLVLLALGDTDIRPTAIRIEDEDTYTPGEQPKRMPIPLYSFAIPPRSGLPCMLNNLRLLSLGLTVEDEVSVNNLKDLRNDGLVLLEFIRHLTSLTTLRLSFSEDQMLASDLLPWICDVSKKGPGAGLRKLQVLELSYISVPPRVLTTICRKSGLEEVSLISPTLLYDPYHKDGFTYNRESHKIDHWSTFLKRLSKDVFIEVHTLKRFKISHPAQWREEALGSIGTTSFRYRPTDVFFKPGKWSKTTDREIEYESIGSSQSLHQWLAEVADHTYIGVDALG</sequence>
<dbReference type="SUPFAM" id="SSF52047">
    <property type="entry name" value="RNI-like"/>
    <property type="match status" value="1"/>
</dbReference>
<name>A0A8H3IA60_9LECA</name>
<dbReference type="Proteomes" id="UP000664169">
    <property type="component" value="Unassembled WGS sequence"/>
</dbReference>
<gene>
    <name evidence="2" type="ORF">GOMPHAMPRED_002084</name>
</gene>
<protein>
    <recommendedName>
        <fullName evidence="1">F-box domain-containing protein</fullName>
    </recommendedName>
</protein>
<accession>A0A8H3IA60</accession>
<keyword evidence="3" id="KW-1185">Reference proteome</keyword>
<evidence type="ECO:0000259" key="1">
    <source>
        <dbReference type="Pfam" id="PF00646"/>
    </source>
</evidence>
<dbReference type="AlphaFoldDB" id="A0A8H3IA60"/>
<organism evidence="2 3">
    <name type="scientific">Gomphillus americanus</name>
    <dbReference type="NCBI Taxonomy" id="1940652"/>
    <lineage>
        <taxon>Eukaryota</taxon>
        <taxon>Fungi</taxon>
        <taxon>Dikarya</taxon>
        <taxon>Ascomycota</taxon>
        <taxon>Pezizomycotina</taxon>
        <taxon>Lecanoromycetes</taxon>
        <taxon>OSLEUM clade</taxon>
        <taxon>Ostropomycetidae</taxon>
        <taxon>Ostropales</taxon>
        <taxon>Graphidaceae</taxon>
        <taxon>Gomphilloideae</taxon>
        <taxon>Gomphillus</taxon>
    </lineage>
</organism>
<reference evidence="2" key="1">
    <citation type="submission" date="2021-03" db="EMBL/GenBank/DDBJ databases">
        <authorList>
            <person name="Tagirdzhanova G."/>
        </authorList>
    </citation>
    <scope>NUCLEOTIDE SEQUENCE</scope>
</reference>
<evidence type="ECO:0000313" key="2">
    <source>
        <dbReference type="EMBL" id="CAF9920602.1"/>
    </source>
</evidence>